<keyword evidence="10 11" id="KW-0472">Membrane</keyword>
<dbReference type="OrthoDB" id="432881at2759"/>
<feature type="transmembrane region" description="Helical" evidence="11">
    <location>
        <begin position="87"/>
        <end position="109"/>
    </location>
</feature>
<evidence type="ECO:0000256" key="11">
    <source>
        <dbReference type="SAM" id="Phobius"/>
    </source>
</evidence>
<dbReference type="PROSITE" id="PS50939">
    <property type="entry name" value="CYTOCHROME_B561"/>
    <property type="match status" value="1"/>
</dbReference>
<dbReference type="AlphaFoldDB" id="A0A835WHN3"/>
<evidence type="ECO:0000256" key="6">
    <source>
        <dbReference type="ARBA" id="ARBA00022723"/>
    </source>
</evidence>
<feature type="transmembrane region" description="Helical" evidence="11">
    <location>
        <begin position="129"/>
        <end position="149"/>
    </location>
</feature>
<evidence type="ECO:0000256" key="10">
    <source>
        <dbReference type="ARBA" id="ARBA00023136"/>
    </source>
</evidence>
<comment type="subcellular location">
    <subcellularLocation>
        <location evidence="2">Membrane</location>
        <topology evidence="2">Multi-pass membrane protein</topology>
    </subcellularLocation>
</comment>
<dbReference type="GO" id="GO:0016020">
    <property type="term" value="C:membrane"/>
    <property type="evidence" value="ECO:0007669"/>
    <property type="project" value="UniProtKB-SubCell"/>
</dbReference>
<dbReference type="Pfam" id="PF03188">
    <property type="entry name" value="Cytochrom_B561"/>
    <property type="match status" value="1"/>
</dbReference>
<gene>
    <name evidence="13" type="ORF">HYH02_007177</name>
</gene>
<evidence type="ECO:0000256" key="9">
    <source>
        <dbReference type="ARBA" id="ARBA00023004"/>
    </source>
</evidence>
<keyword evidence="9" id="KW-0408">Iron</keyword>
<keyword evidence="7" id="KW-0249">Electron transport</keyword>
<comment type="cofactor">
    <cofactor evidence="1">
        <name>heme b</name>
        <dbReference type="ChEBI" id="CHEBI:60344"/>
    </cofactor>
</comment>
<sequence length="236" mass="25514">MYSGVAAPTAAGGKAAAQQRVIGRLTLALHASVALVALSIAFVLFDNSLFAWHPAFMSIGYIVFMTEGLVAAIHFRHIDGPDRVKAIWSHALLQVRALVCVLIGFGVIYRNKILLGKPHFMSLHAKFGLATLVLSVVMPLWGLVSFRRMGIIQKFPERWQPRIKALHRQLGLLTWLLALVTIELALPHPAVAKGRLTQAWQAGVGLIGLLLLGLSVKAVVTPKSLGGAEDPLSKTV</sequence>
<protein>
    <recommendedName>
        <fullName evidence="12">Cytochrome b561 domain-containing protein</fullName>
    </recommendedName>
</protein>
<organism evidence="13 14">
    <name type="scientific">Chlamydomonas schloesseri</name>
    <dbReference type="NCBI Taxonomy" id="2026947"/>
    <lineage>
        <taxon>Eukaryota</taxon>
        <taxon>Viridiplantae</taxon>
        <taxon>Chlorophyta</taxon>
        <taxon>core chlorophytes</taxon>
        <taxon>Chlorophyceae</taxon>
        <taxon>CS clade</taxon>
        <taxon>Chlamydomonadales</taxon>
        <taxon>Chlamydomonadaceae</taxon>
        <taxon>Chlamydomonas</taxon>
    </lineage>
</organism>
<dbReference type="SMART" id="SM00665">
    <property type="entry name" value="B561"/>
    <property type="match status" value="1"/>
</dbReference>
<dbReference type="InterPro" id="IPR045150">
    <property type="entry name" value="CYB561D1/2"/>
</dbReference>
<feature type="domain" description="Cytochrome b561" evidence="12">
    <location>
        <begin position="18"/>
        <end position="223"/>
    </location>
</feature>
<keyword evidence="14" id="KW-1185">Reference proteome</keyword>
<proteinExistence type="predicted"/>
<keyword evidence="3" id="KW-0813">Transport</keyword>
<evidence type="ECO:0000256" key="8">
    <source>
        <dbReference type="ARBA" id="ARBA00022989"/>
    </source>
</evidence>
<feature type="transmembrane region" description="Helical" evidence="11">
    <location>
        <begin position="170"/>
        <end position="187"/>
    </location>
</feature>
<evidence type="ECO:0000256" key="3">
    <source>
        <dbReference type="ARBA" id="ARBA00022448"/>
    </source>
</evidence>
<dbReference type="PANTHER" id="PTHR15422">
    <property type="entry name" value="OS05G0565100 PROTEIN"/>
    <property type="match status" value="1"/>
</dbReference>
<dbReference type="Proteomes" id="UP000613740">
    <property type="component" value="Unassembled WGS sequence"/>
</dbReference>
<dbReference type="CDD" id="cd08761">
    <property type="entry name" value="Cyt_b561_CYB561D2_like"/>
    <property type="match status" value="1"/>
</dbReference>
<keyword evidence="4" id="KW-0349">Heme</keyword>
<evidence type="ECO:0000256" key="2">
    <source>
        <dbReference type="ARBA" id="ARBA00004141"/>
    </source>
</evidence>
<keyword evidence="8 11" id="KW-1133">Transmembrane helix</keyword>
<name>A0A835WHN3_9CHLO</name>
<reference evidence="13" key="1">
    <citation type="journal article" date="2020" name="bioRxiv">
        <title>Comparative genomics of Chlamydomonas.</title>
        <authorList>
            <person name="Craig R.J."/>
            <person name="Hasan A.R."/>
            <person name="Ness R.W."/>
            <person name="Keightley P.D."/>
        </authorList>
    </citation>
    <scope>NUCLEOTIDE SEQUENCE</scope>
    <source>
        <strain evidence="13">CCAP 11/173</strain>
    </source>
</reference>
<feature type="transmembrane region" description="Helical" evidence="11">
    <location>
        <begin position="21"/>
        <end position="45"/>
    </location>
</feature>
<evidence type="ECO:0000259" key="12">
    <source>
        <dbReference type="PROSITE" id="PS50939"/>
    </source>
</evidence>
<dbReference type="GO" id="GO:0046872">
    <property type="term" value="F:metal ion binding"/>
    <property type="evidence" value="ECO:0007669"/>
    <property type="project" value="UniProtKB-KW"/>
</dbReference>
<keyword evidence="5 11" id="KW-0812">Transmembrane</keyword>
<accession>A0A835WHN3</accession>
<dbReference type="GO" id="GO:0140575">
    <property type="term" value="F:transmembrane monodehydroascorbate reductase activity"/>
    <property type="evidence" value="ECO:0007669"/>
    <property type="project" value="InterPro"/>
</dbReference>
<keyword evidence="6" id="KW-0479">Metal-binding</keyword>
<evidence type="ECO:0000256" key="7">
    <source>
        <dbReference type="ARBA" id="ARBA00022982"/>
    </source>
</evidence>
<dbReference type="EMBL" id="JAEHOD010000020">
    <property type="protein sequence ID" value="KAG2447717.1"/>
    <property type="molecule type" value="Genomic_DNA"/>
</dbReference>
<feature type="transmembrane region" description="Helical" evidence="11">
    <location>
        <begin position="199"/>
        <end position="220"/>
    </location>
</feature>
<evidence type="ECO:0000256" key="4">
    <source>
        <dbReference type="ARBA" id="ARBA00022617"/>
    </source>
</evidence>
<evidence type="ECO:0000256" key="1">
    <source>
        <dbReference type="ARBA" id="ARBA00001970"/>
    </source>
</evidence>
<evidence type="ECO:0000313" key="14">
    <source>
        <dbReference type="Proteomes" id="UP000613740"/>
    </source>
</evidence>
<dbReference type="InterPro" id="IPR006593">
    <property type="entry name" value="Cyt_b561/ferric_Rdtase_TM"/>
</dbReference>
<feature type="transmembrane region" description="Helical" evidence="11">
    <location>
        <begin position="51"/>
        <end position="75"/>
    </location>
</feature>
<evidence type="ECO:0000256" key="5">
    <source>
        <dbReference type="ARBA" id="ARBA00022692"/>
    </source>
</evidence>
<evidence type="ECO:0000313" key="13">
    <source>
        <dbReference type="EMBL" id="KAG2447717.1"/>
    </source>
</evidence>
<dbReference type="PANTHER" id="PTHR15422:SF45">
    <property type="entry name" value="CYTOCHROME B561 DOMAIN-CONTAINING PROTEIN"/>
    <property type="match status" value="1"/>
</dbReference>
<comment type="caution">
    <text evidence="13">The sequence shown here is derived from an EMBL/GenBank/DDBJ whole genome shotgun (WGS) entry which is preliminary data.</text>
</comment>
<dbReference type="Gene3D" id="1.20.120.1770">
    <property type="match status" value="1"/>
</dbReference>